<feature type="transmembrane region" description="Helical" evidence="19">
    <location>
        <begin position="148"/>
        <end position="168"/>
    </location>
</feature>
<keyword evidence="9" id="KW-0444">Lipid biosynthesis</keyword>
<evidence type="ECO:0000256" key="12">
    <source>
        <dbReference type="ARBA" id="ARBA00022695"/>
    </source>
</evidence>
<dbReference type="UniPathway" id="UPA00557">
    <property type="reaction ID" value="UER00614"/>
</dbReference>
<evidence type="ECO:0000256" key="2">
    <source>
        <dbReference type="ARBA" id="ARBA00004651"/>
    </source>
</evidence>
<dbReference type="InterPro" id="IPR000374">
    <property type="entry name" value="PC_trans"/>
</dbReference>
<gene>
    <name evidence="20" type="ORF">EZ315_10660</name>
</gene>
<evidence type="ECO:0000256" key="8">
    <source>
        <dbReference type="ARBA" id="ARBA00022475"/>
    </source>
</evidence>
<evidence type="ECO:0000256" key="18">
    <source>
        <dbReference type="RuleBase" id="RU003938"/>
    </source>
</evidence>
<keyword evidence="12 18" id="KW-0548">Nucleotidyltransferase</keyword>
<evidence type="ECO:0000256" key="6">
    <source>
        <dbReference type="ARBA" id="ARBA00012487"/>
    </source>
</evidence>
<keyword evidence="14" id="KW-0443">Lipid metabolism</keyword>
<dbReference type="GO" id="GO:0016024">
    <property type="term" value="P:CDP-diacylglycerol biosynthetic process"/>
    <property type="evidence" value="ECO:0007669"/>
    <property type="project" value="UniProtKB-UniPathway"/>
</dbReference>
<sequence>MKNLLKRSLTGVIYVALIVAAVLAGGWWFVSLFALFAILAINEFANLTIAKNGGENVITLISDIAGTLILFVGLSCVNIGLLTPHTTAVLGGTFFIMYLLYMVIRLVMQLYSQEPSPLASLAYSYMGQMYIALPLGIMSMYYTLSDGAALLLAMFIMIWLSDTGAFLVGSMIGKHKLFPRISPGKTWEGFFGGILFATASAFVMKYGFGIYFESIPLAALCGMGVTVAIFATWGDLVESLIKRTLGVKDSGNLLPGHGGILDRIDSLLLVIPASLIYLITITLYI</sequence>
<proteinExistence type="inferred from homology"/>
<evidence type="ECO:0000256" key="1">
    <source>
        <dbReference type="ARBA" id="ARBA00001698"/>
    </source>
</evidence>
<feature type="transmembrane region" description="Helical" evidence="19">
    <location>
        <begin position="57"/>
        <end position="82"/>
    </location>
</feature>
<comment type="catalytic activity">
    <reaction evidence="1 18">
        <text>a 1,2-diacyl-sn-glycero-3-phosphate + CTP + H(+) = a CDP-1,2-diacyl-sn-glycerol + diphosphate</text>
        <dbReference type="Rhea" id="RHEA:16229"/>
        <dbReference type="ChEBI" id="CHEBI:15378"/>
        <dbReference type="ChEBI" id="CHEBI:33019"/>
        <dbReference type="ChEBI" id="CHEBI:37563"/>
        <dbReference type="ChEBI" id="CHEBI:58332"/>
        <dbReference type="ChEBI" id="CHEBI:58608"/>
        <dbReference type="EC" id="2.7.7.41"/>
    </reaction>
</comment>
<dbReference type="GeneID" id="82150248"/>
<accession>A0A4Z0V0U5</accession>
<dbReference type="GO" id="GO:0004605">
    <property type="term" value="F:phosphatidate cytidylyltransferase activity"/>
    <property type="evidence" value="ECO:0007669"/>
    <property type="project" value="UniProtKB-EC"/>
</dbReference>
<keyword evidence="13 19" id="KW-1133">Transmembrane helix</keyword>
<comment type="caution">
    <text evidence="20">The sequence shown here is derived from an EMBL/GenBank/DDBJ whole genome shotgun (WGS) entry which is preliminary data.</text>
</comment>
<keyword evidence="8" id="KW-1003">Cell membrane</keyword>
<evidence type="ECO:0000256" key="14">
    <source>
        <dbReference type="ARBA" id="ARBA00023098"/>
    </source>
</evidence>
<keyword evidence="10 18" id="KW-0808">Transferase</keyword>
<dbReference type="PANTHER" id="PTHR46382">
    <property type="entry name" value="PHOSPHATIDATE CYTIDYLYLTRANSFERASE"/>
    <property type="match status" value="1"/>
</dbReference>
<comment type="similarity">
    <text evidence="5 18">Belongs to the CDS family.</text>
</comment>
<comment type="subcellular location">
    <subcellularLocation>
        <location evidence="2">Cell membrane</location>
        <topology evidence="2">Multi-pass membrane protein</topology>
    </subcellularLocation>
</comment>
<reference evidence="20 21" key="1">
    <citation type="submission" date="2019-02" db="EMBL/GenBank/DDBJ databases">
        <title>Isolation and identification of novel species under the genus Muribaculum.</title>
        <authorList>
            <person name="Miyake S."/>
            <person name="Ding Y."/>
            <person name="Low A."/>
            <person name="Soh M."/>
            <person name="Seedorf H."/>
        </authorList>
    </citation>
    <scope>NUCLEOTIDE SEQUENCE [LARGE SCALE GENOMIC DNA]</scope>
    <source>
        <strain evidence="20 21">TLL-A3</strain>
    </source>
</reference>
<dbReference type="EMBL" id="SJSA01000002">
    <property type="protein sequence ID" value="TGG36324.1"/>
    <property type="molecule type" value="Genomic_DNA"/>
</dbReference>
<evidence type="ECO:0000256" key="16">
    <source>
        <dbReference type="ARBA" id="ARBA00023209"/>
    </source>
</evidence>
<dbReference type="AlphaFoldDB" id="A0A4Z0V0U5"/>
<feature type="transmembrane region" description="Helical" evidence="19">
    <location>
        <begin position="267"/>
        <end position="284"/>
    </location>
</feature>
<feature type="transmembrane region" description="Helical" evidence="19">
    <location>
        <begin position="214"/>
        <end position="233"/>
    </location>
</feature>
<dbReference type="RefSeq" id="WP_135472063.1">
    <property type="nucleotide sequence ID" value="NZ_CASJDB010000022.1"/>
</dbReference>
<comment type="pathway">
    <text evidence="4">Lipid metabolism.</text>
</comment>
<dbReference type="PANTHER" id="PTHR46382:SF1">
    <property type="entry name" value="PHOSPHATIDATE CYTIDYLYLTRANSFERASE"/>
    <property type="match status" value="1"/>
</dbReference>
<keyword evidence="21" id="KW-1185">Reference proteome</keyword>
<evidence type="ECO:0000256" key="9">
    <source>
        <dbReference type="ARBA" id="ARBA00022516"/>
    </source>
</evidence>
<evidence type="ECO:0000256" key="11">
    <source>
        <dbReference type="ARBA" id="ARBA00022692"/>
    </source>
</evidence>
<feature type="transmembrane region" description="Helical" evidence="19">
    <location>
        <begin position="189"/>
        <end position="208"/>
    </location>
</feature>
<dbReference type="Proteomes" id="UP000297635">
    <property type="component" value="Unassembled WGS sequence"/>
</dbReference>
<evidence type="ECO:0000256" key="5">
    <source>
        <dbReference type="ARBA" id="ARBA00010185"/>
    </source>
</evidence>
<organism evidence="20 21">
    <name type="scientific">Duncaniella freteri</name>
    <dbReference type="NCBI Taxonomy" id="2530391"/>
    <lineage>
        <taxon>Bacteria</taxon>
        <taxon>Pseudomonadati</taxon>
        <taxon>Bacteroidota</taxon>
        <taxon>Bacteroidia</taxon>
        <taxon>Bacteroidales</taxon>
        <taxon>Muribaculaceae</taxon>
        <taxon>Duncaniella</taxon>
    </lineage>
</organism>
<dbReference type="PROSITE" id="PS01315">
    <property type="entry name" value="CDS"/>
    <property type="match status" value="1"/>
</dbReference>
<evidence type="ECO:0000313" key="20">
    <source>
        <dbReference type="EMBL" id="TGG36324.1"/>
    </source>
</evidence>
<evidence type="ECO:0000256" key="10">
    <source>
        <dbReference type="ARBA" id="ARBA00022679"/>
    </source>
</evidence>
<keyword evidence="16" id="KW-0594">Phospholipid biosynthesis</keyword>
<protein>
    <recommendedName>
        <fullName evidence="7 18">Phosphatidate cytidylyltransferase</fullName>
        <ecNumber evidence="6 18">2.7.7.41</ecNumber>
    </recommendedName>
</protein>
<keyword evidence="17" id="KW-1208">Phospholipid metabolism</keyword>
<feature type="transmembrane region" description="Helical" evidence="19">
    <location>
        <begin position="120"/>
        <end position="142"/>
    </location>
</feature>
<feature type="transmembrane region" description="Helical" evidence="19">
    <location>
        <begin position="88"/>
        <end position="108"/>
    </location>
</feature>
<comment type="pathway">
    <text evidence="3 18">Phospholipid metabolism; CDP-diacylglycerol biosynthesis; CDP-diacylglycerol from sn-glycerol 3-phosphate: step 3/3.</text>
</comment>
<evidence type="ECO:0000256" key="19">
    <source>
        <dbReference type="SAM" id="Phobius"/>
    </source>
</evidence>
<evidence type="ECO:0000256" key="4">
    <source>
        <dbReference type="ARBA" id="ARBA00005189"/>
    </source>
</evidence>
<evidence type="ECO:0000256" key="7">
    <source>
        <dbReference type="ARBA" id="ARBA00019373"/>
    </source>
</evidence>
<evidence type="ECO:0000256" key="17">
    <source>
        <dbReference type="ARBA" id="ARBA00023264"/>
    </source>
</evidence>
<keyword evidence="11 18" id="KW-0812">Transmembrane</keyword>
<evidence type="ECO:0000313" key="21">
    <source>
        <dbReference type="Proteomes" id="UP000297635"/>
    </source>
</evidence>
<feature type="transmembrane region" description="Helical" evidence="19">
    <location>
        <begin position="12"/>
        <end position="45"/>
    </location>
</feature>
<keyword evidence="15 19" id="KW-0472">Membrane</keyword>
<evidence type="ECO:0000256" key="15">
    <source>
        <dbReference type="ARBA" id="ARBA00023136"/>
    </source>
</evidence>
<name>A0A4Z0V0U5_9BACT</name>
<evidence type="ECO:0000256" key="13">
    <source>
        <dbReference type="ARBA" id="ARBA00022989"/>
    </source>
</evidence>
<dbReference type="GO" id="GO:0005886">
    <property type="term" value="C:plasma membrane"/>
    <property type="evidence" value="ECO:0007669"/>
    <property type="project" value="UniProtKB-SubCell"/>
</dbReference>
<dbReference type="EC" id="2.7.7.41" evidence="6 18"/>
<dbReference type="Pfam" id="PF01148">
    <property type="entry name" value="CTP_transf_1"/>
    <property type="match status" value="1"/>
</dbReference>
<evidence type="ECO:0000256" key="3">
    <source>
        <dbReference type="ARBA" id="ARBA00005119"/>
    </source>
</evidence>